<proteinExistence type="predicted"/>
<evidence type="ECO:0000256" key="5">
    <source>
        <dbReference type="ARBA" id="ARBA00022989"/>
    </source>
</evidence>
<feature type="domain" description="Major facilitator superfamily (MFS) profile" evidence="8">
    <location>
        <begin position="6"/>
        <end position="243"/>
    </location>
</feature>
<dbReference type="Pfam" id="PF07690">
    <property type="entry name" value="MFS_1"/>
    <property type="match status" value="1"/>
</dbReference>
<feature type="transmembrane region" description="Helical" evidence="7">
    <location>
        <begin position="95"/>
        <end position="115"/>
    </location>
</feature>
<evidence type="ECO:0000313" key="9">
    <source>
        <dbReference type="EMBL" id="MCL1122926.1"/>
    </source>
</evidence>
<dbReference type="InterPro" id="IPR050171">
    <property type="entry name" value="MFS_Transporters"/>
</dbReference>
<evidence type="ECO:0000256" key="6">
    <source>
        <dbReference type="ARBA" id="ARBA00023136"/>
    </source>
</evidence>
<comment type="caution">
    <text evidence="9">The sequence shown here is derived from an EMBL/GenBank/DDBJ whole genome shotgun (WGS) entry which is preliminary data.</text>
</comment>
<evidence type="ECO:0000256" key="4">
    <source>
        <dbReference type="ARBA" id="ARBA00022692"/>
    </source>
</evidence>
<sequence length="243" mass="26782">MLSRSPFNLLAYGLSLISYMTLVLSIPLISTIAEALDVSINQIHLGISLLFFLFSLSAIIFSLLSDIFGAYFTLKFAQITSLSGLLLLANANSLSLFYTGCILIGAGTGCYSPIGRALLLRHTIAPNAIKIFTSKISICIILAPILSSILARGMIFIDWHYAYYCMFILEIGLLIVSQKILKKDQQQLILIHNIKSSLLHCLSKKSFVLNTLSTGIGYAVFMQTIMGNTQNILNEIKQLYSIN</sequence>
<accession>A0ABT0L5G0</accession>
<evidence type="ECO:0000256" key="2">
    <source>
        <dbReference type="ARBA" id="ARBA00022448"/>
    </source>
</evidence>
<keyword evidence="3" id="KW-1003">Cell membrane</keyword>
<keyword evidence="2" id="KW-0813">Transport</keyword>
<reference evidence="9 10" key="1">
    <citation type="submission" date="2022-01" db="EMBL/GenBank/DDBJ databases">
        <title>Whole genome-based taxonomy of the Shewanellaceae.</title>
        <authorList>
            <person name="Martin-Rodriguez A.J."/>
        </authorList>
    </citation>
    <scope>NUCLEOTIDE SEQUENCE [LARGE SCALE GENOMIC DNA]</scope>
    <source>
        <strain evidence="9 10">DSM 17177</strain>
    </source>
</reference>
<dbReference type="RefSeq" id="WP_248938322.1">
    <property type="nucleotide sequence ID" value="NZ_JAKIKS010000001.1"/>
</dbReference>
<dbReference type="InterPro" id="IPR036259">
    <property type="entry name" value="MFS_trans_sf"/>
</dbReference>
<dbReference type="Proteomes" id="UP001203423">
    <property type="component" value="Unassembled WGS sequence"/>
</dbReference>
<feature type="transmembrane region" description="Helical" evidence="7">
    <location>
        <begin position="45"/>
        <end position="64"/>
    </location>
</feature>
<dbReference type="EMBL" id="JAKIKS010000001">
    <property type="protein sequence ID" value="MCL1122926.1"/>
    <property type="molecule type" value="Genomic_DNA"/>
</dbReference>
<dbReference type="InterPro" id="IPR020846">
    <property type="entry name" value="MFS_dom"/>
</dbReference>
<evidence type="ECO:0000256" key="3">
    <source>
        <dbReference type="ARBA" id="ARBA00022475"/>
    </source>
</evidence>
<evidence type="ECO:0000313" key="10">
    <source>
        <dbReference type="Proteomes" id="UP001203423"/>
    </source>
</evidence>
<keyword evidence="5 7" id="KW-1133">Transmembrane helix</keyword>
<evidence type="ECO:0000256" key="1">
    <source>
        <dbReference type="ARBA" id="ARBA00004651"/>
    </source>
</evidence>
<dbReference type="InterPro" id="IPR011701">
    <property type="entry name" value="MFS"/>
</dbReference>
<gene>
    <name evidence="9" type="ORF">L2764_00125</name>
</gene>
<keyword evidence="10" id="KW-1185">Reference proteome</keyword>
<dbReference type="SUPFAM" id="SSF103473">
    <property type="entry name" value="MFS general substrate transporter"/>
    <property type="match status" value="1"/>
</dbReference>
<feature type="transmembrane region" description="Helical" evidence="7">
    <location>
        <begin position="161"/>
        <end position="181"/>
    </location>
</feature>
<feature type="transmembrane region" description="Helical" evidence="7">
    <location>
        <begin position="9"/>
        <end position="33"/>
    </location>
</feature>
<dbReference type="Gene3D" id="1.20.1720.10">
    <property type="entry name" value="Multidrug resistance protein D"/>
    <property type="match status" value="1"/>
</dbReference>
<dbReference type="PANTHER" id="PTHR23517">
    <property type="entry name" value="RESISTANCE PROTEIN MDTM, PUTATIVE-RELATED-RELATED"/>
    <property type="match status" value="1"/>
</dbReference>
<keyword evidence="4 7" id="KW-0812">Transmembrane</keyword>
<evidence type="ECO:0000256" key="7">
    <source>
        <dbReference type="SAM" id="Phobius"/>
    </source>
</evidence>
<evidence type="ECO:0000259" key="8">
    <source>
        <dbReference type="PROSITE" id="PS50850"/>
    </source>
</evidence>
<feature type="transmembrane region" description="Helical" evidence="7">
    <location>
        <begin position="136"/>
        <end position="155"/>
    </location>
</feature>
<dbReference type="PROSITE" id="PS50850">
    <property type="entry name" value="MFS"/>
    <property type="match status" value="1"/>
</dbReference>
<comment type="subcellular location">
    <subcellularLocation>
        <location evidence="1">Cell membrane</location>
        <topology evidence="1">Multi-pass membrane protein</topology>
    </subcellularLocation>
</comment>
<organism evidence="9 10">
    <name type="scientific">Shewanella surugensis</name>
    <dbReference type="NCBI Taxonomy" id="212020"/>
    <lineage>
        <taxon>Bacteria</taxon>
        <taxon>Pseudomonadati</taxon>
        <taxon>Pseudomonadota</taxon>
        <taxon>Gammaproteobacteria</taxon>
        <taxon>Alteromonadales</taxon>
        <taxon>Shewanellaceae</taxon>
        <taxon>Shewanella</taxon>
    </lineage>
</organism>
<dbReference type="PANTHER" id="PTHR23517:SF3">
    <property type="entry name" value="INTEGRAL MEMBRANE TRANSPORT PROTEIN"/>
    <property type="match status" value="1"/>
</dbReference>
<protein>
    <submittedName>
        <fullName evidence="9">MFS transporter</fullName>
    </submittedName>
</protein>
<name>A0ABT0L5G0_9GAMM</name>
<keyword evidence="6 7" id="KW-0472">Membrane</keyword>